<evidence type="ECO:0000313" key="2">
    <source>
        <dbReference type="Proteomes" id="UP000654604"/>
    </source>
</evidence>
<protein>
    <recommendedName>
        <fullName evidence="3">Transposase</fullName>
    </recommendedName>
</protein>
<accession>A0ABR9V145</accession>
<comment type="caution">
    <text evidence="1">The sequence shown here is derived from an EMBL/GenBank/DDBJ whole genome shotgun (WGS) entry which is preliminary data.</text>
</comment>
<dbReference type="Proteomes" id="UP000654604">
    <property type="component" value="Unassembled WGS sequence"/>
</dbReference>
<dbReference type="RefSeq" id="WP_193799798.1">
    <property type="nucleotide sequence ID" value="NZ_JADEWC010000004.1"/>
</dbReference>
<proteinExistence type="predicted"/>
<dbReference type="EMBL" id="JADEWC010000004">
    <property type="protein sequence ID" value="MBE9221607.1"/>
    <property type="molecule type" value="Genomic_DNA"/>
</dbReference>
<keyword evidence="2" id="KW-1185">Reference proteome</keyword>
<evidence type="ECO:0000313" key="1">
    <source>
        <dbReference type="EMBL" id="MBE9221607.1"/>
    </source>
</evidence>
<sequence length="152" mass="17822">MLGLRFQAVASQLRVLAFRASDLNAEHLLSVAEQYLPKRVTWAKNKRHDFSDALVLWDVLNIDAVIELENQDGKLVRVGISLLESEQKGRDRIYDLKSRRWYGIREALKIEQYWVLAVKWKDFPKNRGEWIDILYREIDTAVDHSGCRLIIL</sequence>
<organism evidence="1 2">
    <name type="scientific">Cyanobacterium stanieri LEGE 03274</name>
    <dbReference type="NCBI Taxonomy" id="1828756"/>
    <lineage>
        <taxon>Bacteria</taxon>
        <taxon>Bacillati</taxon>
        <taxon>Cyanobacteriota</taxon>
        <taxon>Cyanophyceae</taxon>
        <taxon>Oscillatoriophycideae</taxon>
        <taxon>Chroococcales</taxon>
        <taxon>Geminocystaceae</taxon>
        <taxon>Cyanobacterium</taxon>
    </lineage>
</organism>
<reference evidence="1 2" key="1">
    <citation type="submission" date="2020-10" db="EMBL/GenBank/DDBJ databases">
        <authorList>
            <person name="Castelo-Branco R."/>
            <person name="Eusebio N."/>
            <person name="Adriana R."/>
            <person name="Vieira A."/>
            <person name="Brugerolle De Fraissinette N."/>
            <person name="Rezende De Castro R."/>
            <person name="Schneider M.P."/>
            <person name="Vasconcelos V."/>
            <person name="Leao P.N."/>
        </authorList>
    </citation>
    <scope>NUCLEOTIDE SEQUENCE [LARGE SCALE GENOMIC DNA]</scope>
    <source>
        <strain evidence="1 2">LEGE 03274</strain>
    </source>
</reference>
<gene>
    <name evidence="1" type="ORF">IQ215_02750</name>
</gene>
<name>A0ABR9V145_9CHRO</name>
<evidence type="ECO:0008006" key="3">
    <source>
        <dbReference type="Google" id="ProtNLM"/>
    </source>
</evidence>